<name>A0A2J7QYQ2_9NEOP</name>
<dbReference type="InterPro" id="IPR051336">
    <property type="entry name" value="RhoGEF_Guanine_NuclExch_SF"/>
</dbReference>
<accession>A0A2J7QYQ2</accession>
<protein>
    <recommendedName>
        <fullName evidence="6">DH domain-containing protein</fullName>
    </recommendedName>
</protein>
<keyword evidence="1" id="KW-0344">Guanine-nucleotide releasing factor</keyword>
<feature type="domain" description="PH" evidence="2">
    <location>
        <begin position="163"/>
        <end position="279"/>
    </location>
</feature>
<dbReference type="GO" id="GO:0019898">
    <property type="term" value="C:extrinsic component of membrane"/>
    <property type="evidence" value="ECO:0007669"/>
    <property type="project" value="TreeGrafter"/>
</dbReference>
<dbReference type="Proteomes" id="UP000235965">
    <property type="component" value="Unassembled WGS sequence"/>
</dbReference>
<dbReference type="OrthoDB" id="10256089at2759"/>
<organism evidence="4 5">
    <name type="scientific">Cryptotermes secundus</name>
    <dbReference type="NCBI Taxonomy" id="105785"/>
    <lineage>
        <taxon>Eukaryota</taxon>
        <taxon>Metazoa</taxon>
        <taxon>Ecdysozoa</taxon>
        <taxon>Arthropoda</taxon>
        <taxon>Hexapoda</taxon>
        <taxon>Insecta</taxon>
        <taxon>Pterygota</taxon>
        <taxon>Neoptera</taxon>
        <taxon>Polyneoptera</taxon>
        <taxon>Dictyoptera</taxon>
        <taxon>Blattodea</taxon>
        <taxon>Blattoidea</taxon>
        <taxon>Termitoidae</taxon>
        <taxon>Kalotermitidae</taxon>
        <taxon>Cryptotermitinae</taxon>
        <taxon>Cryptotermes</taxon>
    </lineage>
</organism>
<dbReference type="Pfam" id="PF22697">
    <property type="entry name" value="SOS1_NGEF_PH"/>
    <property type="match status" value="1"/>
</dbReference>
<keyword evidence="5" id="KW-1185">Reference proteome</keyword>
<feature type="domain" description="DH" evidence="3">
    <location>
        <begin position="19"/>
        <end position="151"/>
    </location>
</feature>
<dbReference type="Gene3D" id="1.20.900.10">
    <property type="entry name" value="Dbl homology (DH) domain"/>
    <property type="match status" value="1"/>
</dbReference>
<dbReference type="PROSITE" id="PS50010">
    <property type="entry name" value="DH_2"/>
    <property type="match status" value="1"/>
</dbReference>
<dbReference type="InterPro" id="IPR001849">
    <property type="entry name" value="PH_domain"/>
</dbReference>
<evidence type="ECO:0000313" key="4">
    <source>
        <dbReference type="EMBL" id="PNF33711.1"/>
    </source>
</evidence>
<dbReference type="Pfam" id="PF00621">
    <property type="entry name" value="RhoGEF"/>
    <property type="match status" value="1"/>
</dbReference>
<dbReference type="EMBL" id="NEVH01009084">
    <property type="protein sequence ID" value="PNF33711.1"/>
    <property type="molecule type" value="Genomic_DNA"/>
</dbReference>
<evidence type="ECO:0008006" key="6">
    <source>
        <dbReference type="Google" id="ProtNLM"/>
    </source>
</evidence>
<dbReference type="CDD" id="cd13241">
    <property type="entry name" value="PH2_Kalirin_Trio_p63RhoGEF"/>
    <property type="match status" value="1"/>
</dbReference>
<dbReference type="PROSITE" id="PS00741">
    <property type="entry name" value="DH_1"/>
    <property type="match status" value="1"/>
</dbReference>
<dbReference type="InterPro" id="IPR001331">
    <property type="entry name" value="GDS_CDC24_CS"/>
</dbReference>
<dbReference type="InterPro" id="IPR011993">
    <property type="entry name" value="PH-like_dom_sf"/>
</dbReference>
<dbReference type="Gene3D" id="2.30.29.30">
    <property type="entry name" value="Pleckstrin-homology domain (PH domain)/Phosphotyrosine-binding domain (PTB)"/>
    <property type="match status" value="1"/>
</dbReference>
<dbReference type="GO" id="GO:0007411">
    <property type="term" value="P:axon guidance"/>
    <property type="evidence" value="ECO:0007669"/>
    <property type="project" value="TreeGrafter"/>
</dbReference>
<dbReference type="PANTHER" id="PTHR22826">
    <property type="entry name" value="RHO GUANINE EXCHANGE FACTOR-RELATED"/>
    <property type="match status" value="1"/>
</dbReference>
<reference evidence="4 5" key="1">
    <citation type="submission" date="2017-12" db="EMBL/GenBank/DDBJ databases">
        <title>Hemimetabolous genomes reveal molecular basis of termite eusociality.</title>
        <authorList>
            <person name="Harrison M.C."/>
            <person name="Jongepier E."/>
            <person name="Robertson H.M."/>
            <person name="Arning N."/>
            <person name="Bitard-Feildel T."/>
            <person name="Chao H."/>
            <person name="Childers C.P."/>
            <person name="Dinh H."/>
            <person name="Doddapaneni H."/>
            <person name="Dugan S."/>
            <person name="Gowin J."/>
            <person name="Greiner C."/>
            <person name="Han Y."/>
            <person name="Hu H."/>
            <person name="Hughes D.S.T."/>
            <person name="Huylmans A.-K."/>
            <person name="Kemena C."/>
            <person name="Kremer L.P.M."/>
            <person name="Lee S.L."/>
            <person name="Lopez-Ezquerra A."/>
            <person name="Mallet L."/>
            <person name="Monroy-Kuhn J.M."/>
            <person name="Moser A."/>
            <person name="Murali S.C."/>
            <person name="Muzny D.M."/>
            <person name="Otani S."/>
            <person name="Piulachs M.-D."/>
            <person name="Poelchau M."/>
            <person name="Qu J."/>
            <person name="Schaub F."/>
            <person name="Wada-Katsumata A."/>
            <person name="Worley K.C."/>
            <person name="Xie Q."/>
            <person name="Ylla G."/>
            <person name="Poulsen M."/>
            <person name="Gibbs R.A."/>
            <person name="Schal C."/>
            <person name="Richards S."/>
            <person name="Belles X."/>
            <person name="Korb J."/>
            <person name="Bornberg-Bauer E."/>
        </authorList>
    </citation>
    <scope>NUCLEOTIDE SEQUENCE [LARGE SCALE GENOMIC DNA]</scope>
    <source>
        <tissue evidence="4">Whole body</tissue>
    </source>
</reference>
<dbReference type="GO" id="GO:0005737">
    <property type="term" value="C:cytoplasm"/>
    <property type="evidence" value="ECO:0007669"/>
    <property type="project" value="TreeGrafter"/>
</dbReference>
<dbReference type="InterPro" id="IPR055251">
    <property type="entry name" value="SOS1_NGEF_PH"/>
</dbReference>
<comment type="caution">
    <text evidence="4">The sequence shown here is derived from an EMBL/GenBank/DDBJ whole genome shotgun (WGS) entry which is preliminary data.</text>
</comment>
<proteinExistence type="predicted"/>
<dbReference type="AlphaFoldDB" id="A0A2J7QYQ2"/>
<dbReference type="SUPFAM" id="SSF48065">
    <property type="entry name" value="DBL homology domain (DH-domain)"/>
    <property type="match status" value="1"/>
</dbReference>
<dbReference type="SMART" id="SM00325">
    <property type="entry name" value="RhoGEF"/>
    <property type="match status" value="1"/>
</dbReference>
<dbReference type="InterPro" id="IPR035899">
    <property type="entry name" value="DBL_dom_sf"/>
</dbReference>
<dbReference type="GO" id="GO:0005085">
    <property type="term" value="F:guanyl-nucleotide exchange factor activity"/>
    <property type="evidence" value="ECO:0007669"/>
    <property type="project" value="UniProtKB-KW"/>
</dbReference>
<evidence type="ECO:0000256" key="1">
    <source>
        <dbReference type="ARBA" id="ARBA00022658"/>
    </source>
</evidence>
<dbReference type="PANTHER" id="PTHR22826:SF106">
    <property type="entry name" value="TRIO, ISOFORM A"/>
    <property type="match status" value="1"/>
</dbReference>
<dbReference type="PROSITE" id="PS50003">
    <property type="entry name" value="PH_DOMAIN"/>
    <property type="match status" value="1"/>
</dbReference>
<evidence type="ECO:0000259" key="3">
    <source>
        <dbReference type="PROSITE" id="PS50010"/>
    </source>
</evidence>
<dbReference type="SUPFAM" id="SSF50729">
    <property type="entry name" value="PH domain-like"/>
    <property type="match status" value="1"/>
</dbReference>
<dbReference type="CDD" id="cd00160">
    <property type="entry name" value="RhoGEF"/>
    <property type="match status" value="1"/>
</dbReference>
<gene>
    <name evidence="4" type="ORF">B7P43_G11432</name>
</gene>
<sequence>MAHTDLFQIWSLKICCVNHSYACNIVFCNCFSFFLKALEKCTEHPEELGPLFKRYERKLYMYVVYCQNKPVSEYIVSEYIDTYFEELRQKLGHKLQLCDLLIKPVQRIMKYQLLLRDIYKYTERAKLHNETESLRQAMQVMQVVPKAANDMMDVGRLQGFDGKITAQGNLLLHGPLVCCEESAGSNFKGKELQVFLFEQNIIFSEAVGKKTQFTNPVYIHKAHIQANKMSLDEHVDEGDPCKFAIRSTDPRKPNLGYICQPSSKENRDEWVSTIRSILQKQKDFLKAIQSPIAYQKGELTKEL</sequence>
<dbReference type="GO" id="GO:0035556">
    <property type="term" value="P:intracellular signal transduction"/>
    <property type="evidence" value="ECO:0007669"/>
    <property type="project" value="InterPro"/>
</dbReference>
<dbReference type="InterPro" id="IPR000219">
    <property type="entry name" value="DH_dom"/>
</dbReference>
<evidence type="ECO:0000313" key="5">
    <source>
        <dbReference type="Proteomes" id="UP000235965"/>
    </source>
</evidence>
<evidence type="ECO:0000259" key="2">
    <source>
        <dbReference type="PROSITE" id="PS50003"/>
    </source>
</evidence>
<dbReference type="SMART" id="SM00233">
    <property type="entry name" value="PH"/>
    <property type="match status" value="1"/>
</dbReference>